<dbReference type="AlphaFoldDB" id="A0AAW1XXK9"/>
<evidence type="ECO:0000313" key="3">
    <source>
        <dbReference type="Proteomes" id="UP001457282"/>
    </source>
</evidence>
<sequence length="101" mass="11370">MHFSKKSQLDGPESEGKKTMAGISGLTPLKTKPRGKESEDAVEAFTVPPTPRKSSPPPTSIFTISKTNEFCIKYDDLKPAFKLYFERERGKETDAEEDDWD</sequence>
<feature type="compositionally biased region" description="Pro residues" evidence="1">
    <location>
        <begin position="48"/>
        <end position="59"/>
    </location>
</feature>
<keyword evidence="3" id="KW-1185">Reference proteome</keyword>
<protein>
    <submittedName>
        <fullName evidence="2">Uncharacterized protein</fullName>
    </submittedName>
</protein>
<reference evidence="2 3" key="1">
    <citation type="journal article" date="2023" name="G3 (Bethesda)">
        <title>A chromosome-length genome assembly and annotation of blackberry (Rubus argutus, cv. 'Hillquist').</title>
        <authorList>
            <person name="Bruna T."/>
            <person name="Aryal R."/>
            <person name="Dudchenko O."/>
            <person name="Sargent D.J."/>
            <person name="Mead D."/>
            <person name="Buti M."/>
            <person name="Cavallini A."/>
            <person name="Hytonen T."/>
            <person name="Andres J."/>
            <person name="Pham M."/>
            <person name="Weisz D."/>
            <person name="Mascagni F."/>
            <person name="Usai G."/>
            <person name="Natali L."/>
            <person name="Bassil N."/>
            <person name="Fernandez G.E."/>
            <person name="Lomsadze A."/>
            <person name="Armour M."/>
            <person name="Olukolu B."/>
            <person name="Poorten T."/>
            <person name="Britton C."/>
            <person name="Davik J."/>
            <person name="Ashrafi H."/>
            <person name="Aiden E.L."/>
            <person name="Borodovsky M."/>
            <person name="Worthington M."/>
        </authorList>
    </citation>
    <scope>NUCLEOTIDE SEQUENCE [LARGE SCALE GENOMIC DNA]</scope>
    <source>
        <strain evidence="2">PI 553951</strain>
    </source>
</reference>
<proteinExistence type="predicted"/>
<feature type="region of interest" description="Disordered" evidence="1">
    <location>
        <begin position="1"/>
        <end position="61"/>
    </location>
</feature>
<evidence type="ECO:0000313" key="2">
    <source>
        <dbReference type="EMBL" id="KAK9940528.1"/>
    </source>
</evidence>
<gene>
    <name evidence="2" type="ORF">M0R45_017185</name>
</gene>
<name>A0AAW1XXK9_RUBAR</name>
<evidence type="ECO:0000256" key="1">
    <source>
        <dbReference type="SAM" id="MobiDB-lite"/>
    </source>
</evidence>
<comment type="caution">
    <text evidence="2">The sequence shown here is derived from an EMBL/GenBank/DDBJ whole genome shotgun (WGS) entry which is preliminary data.</text>
</comment>
<organism evidence="2 3">
    <name type="scientific">Rubus argutus</name>
    <name type="common">Southern blackberry</name>
    <dbReference type="NCBI Taxonomy" id="59490"/>
    <lineage>
        <taxon>Eukaryota</taxon>
        <taxon>Viridiplantae</taxon>
        <taxon>Streptophyta</taxon>
        <taxon>Embryophyta</taxon>
        <taxon>Tracheophyta</taxon>
        <taxon>Spermatophyta</taxon>
        <taxon>Magnoliopsida</taxon>
        <taxon>eudicotyledons</taxon>
        <taxon>Gunneridae</taxon>
        <taxon>Pentapetalae</taxon>
        <taxon>rosids</taxon>
        <taxon>fabids</taxon>
        <taxon>Rosales</taxon>
        <taxon>Rosaceae</taxon>
        <taxon>Rosoideae</taxon>
        <taxon>Rosoideae incertae sedis</taxon>
        <taxon>Rubus</taxon>
    </lineage>
</organism>
<dbReference type="EMBL" id="JBEDUW010000003">
    <property type="protein sequence ID" value="KAK9940528.1"/>
    <property type="molecule type" value="Genomic_DNA"/>
</dbReference>
<accession>A0AAW1XXK9</accession>
<dbReference type="Proteomes" id="UP001457282">
    <property type="component" value="Unassembled WGS sequence"/>
</dbReference>